<dbReference type="Proteomes" id="UP000257136">
    <property type="component" value="Unassembled WGS sequence"/>
</dbReference>
<keyword evidence="2" id="KW-1185">Reference proteome</keyword>
<gene>
    <name evidence="1" type="ORF">C8P67_1071</name>
</gene>
<reference evidence="1 2" key="1">
    <citation type="submission" date="2018-08" db="EMBL/GenBank/DDBJ databases">
        <title>Genomic Encyclopedia of Archaeal and Bacterial Type Strains, Phase II (KMG-II): from individual species to whole genera.</title>
        <authorList>
            <person name="Goeker M."/>
        </authorList>
    </citation>
    <scope>NUCLEOTIDE SEQUENCE [LARGE SCALE GENOMIC DNA]</scope>
    <source>
        <strain evidence="1 2">DSM 100880</strain>
    </source>
</reference>
<evidence type="ECO:0000313" key="2">
    <source>
        <dbReference type="Proteomes" id="UP000257136"/>
    </source>
</evidence>
<dbReference type="RefSeq" id="WP_170141462.1">
    <property type="nucleotide sequence ID" value="NZ_QUNI01000007.1"/>
</dbReference>
<protein>
    <submittedName>
        <fullName evidence="1">Uncharacterized protein</fullName>
    </submittedName>
</protein>
<proteinExistence type="predicted"/>
<accession>A0A3E0EL84</accession>
<evidence type="ECO:0000313" key="1">
    <source>
        <dbReference type="EMBL" id="REG98079.1"/>
    </source>
</evidence>
<organism evidence="1 2">
    <name type="scientific">Flavobacterium aquicola</name>
    <dbReference type="NCBI Taxonomy" id="1682742"/>
    <lineage>
        <taxon>Bacteria</taxon>
        <taxon>Pseudomonadati</taxon>
        <taxon>Bacteroidota</taxon>
        <taxon>Flavobacteriia</taxon>
        <taxon>Flavobacteriales</taxon>
        <taxon>Flavobacteriaceae</taxon>
        <taxon>Flavobacterium</taxon>
    </lineage>
</organism>
<name>A0A3E0EL84_9FLAO</name>
<dbReference type="AlphaFoldDB" id="A0A3E0EL84"/>
<sequence length="46" mass="5116">MTNREHFEEIAEGFLNLLNMGIKIKRIISDGDKASVKAIKISSPSL</sequence>
<dbReference type="EMBL" id="QUNI01000007">
    <property type="protein sequence ID" value="REG98079.1"/>
    <property type="molecule type" value="Genomic_DNA"/>
</dbReference>
<comment type="caution">
    <text evidence="1">The sequence shown here is derived from an EMBL/GenBank/DDBJ whole genome shotgun (WGS) entry which is preliminary data.</text>
</comment>